<evidence type="ECO:0000256" key="2">
    <source>
        <dbReference type="ARBA" id="ARBA00022786"/>
    </source>
</evidence>
<protein>
    <submittedName>
        <fullName evidence="6">Ubiquitin-conjugating enzyme E2 10</fullName>
    </submittedName>
</protein>
<keyword evidence="4" id="KW-0547">Nucleotide-binding</keyword>
<evidence type="ECO:0000313" key="6">
    <source>
        <dbReference type="EMBL" id="KAK3925278.1"/>
    </source>
</evidence>
<proteinExistence type="inferred from homology"/>
<dbReference type="GO" id="GO:0016740">
    <property type="term" value="F:transferase activity"/>
    <property type="evidence" value="ECO:0007669"/>
    <property type="project" value="UniProtKB-KW"/>
</dbReference>
<evidence type="ECO:0000256" key="4">
    <source>
        <dbReference type="RuleBase" id="RU362109"/>
    </source>
</evidence>
<keyword evidence="1" id="KW-0808">Transferase</keyword>
<dbReference type="PANTHER" id="PTHR24068">
    <property type="entry name" value="UBIQUITIN-CONJUGATING ENZYME E2"/>
    <property type="match status" value="1"/>
</dbReference>
<dbReference type="AlphaFoldDB" id="A0AAE1LML9"/>
<dbReference type="PROSITE" id="PS50127">
    <property type="entry name" value="UBC_2"/>
    <property type="match status" value="1"/>
</dbReference>
<comment type="caution">
    <text evidence="6">The sequence shown here is derived from an EMBL/GenBank/DDBJ whole genome shotgun (WGS) entry which is preliminary data.</text>
</comment>
<comment type="similarity">
    <text evidence="4">Belongs to the ubiquitin-conjugating enzyme family.</text>
</comment>
<evidence type="ECO:0000313" key="7">
    <source>
        <dbReference type="Proteomes" id="UP001219518"/>
    </source>
</evidence>
<dbReference type="SMART" id="SM00212">
    <property type="entry name" value="UBCc"/>
    <property type="match status" value="1"/>
</dbReference>
<accession>A0AAE1LML9</accession>
<reference evidence="6" key="1">
    <citation type="submission" date="2021-07" db="EMBL/GenBank/DDBJ databases">
        <authorList>
            <person name="Catto M.A."/>
            <person name="Jacobson A."/>
            <person name="Kennedy G."/>
            <person name="Labadie P."/>
            <person name="Hunt B.G."/>
            <person name="Srinivasan R."/>
        </authorList>
    </citation>
    <scope>NUCLEOTIDE SEQUENCE</scope>
    <source>
        <strain evidence="6">PL_HMW_Pooled</strain>
        <tissue evidence="6">Head</tissue>
    </source>
</reference>
<dbReference type="InterPro" id="IPR000608">
    <property type="entry name" value="UBC"/>
</dbReference>
<keyword evidence="7" id="KW-1185">Reference proteome</keyword>
<dbReference type="Proteomes" id="UP001219518">
    <property type="component" value="Unassembled WGS sequence"/>
</dbReference>
<evidence type="ECO:0000259" key="5">
    <source>
        <dbReference type="PROSITE" id="PS50127"/>
    </source>
</evidence>
<dbReference type="CDD" id="cd00195">
    <property type="entry name" value="UBCc_UEV"/>
    <property type="match status" value="1"/>
</dbReference>
<dbReference type="EMBL" id="JAHWGI010001226">
    <property type="protein sequence ID" value="KAK3925278.1"/>
    <property type="molecule type" value="Genomic_DNA"/>
</dbReference>
<dbReference type="InterPro" id="IPR023313">
    <property type="entry name" value="UBQ-conjugating_AS"/>
</dbReference>
<gene>
    <name evidence="6" type="ORF">KUF71_013485</name>
</gene>
<feature type="non-terminal residue" evidence="6">
    <location>
        <position position="1"/>
    </location>
</feature>
<reference evidence="6" key="2">
    <citation type="journal article" date="2023" name="BMC Genomics">
        <title>Pest status, molecular evolution, and epigenetic factors derived from the genome assembly of Frankliniella fusca, a thysanopteran phytovirus vector.</title>
        <authorList>
            <person name="Catto M.A."/>
            <person name="Labadie P.E."/>
            <person name="Jacobson A.L."/>
            <person name="Kennedy G.G."/>
            <person name="Srinivasan R."/>
            <person name="Hunt B.G."/>
        </authorList>
    </citation>
    <scope>NUCLEOTIDE SEQUENCE</scope>
    <source>
        <strain evidence="6">PL_HMW_Pooled</strain>
    </source>
</reference>
<evidence type="ECO:0000256" key="3">
    <source>
        <dbReference type="PROSITE-ProRule" id="PRU10133"/>
    </source>
</evidence>
<dbReference type="GO" id="GO:0005524">
    <property type="term" value="F:ATP binding"/>
    <property type="evidence" value="ECO:0007669"/>
    <property type="project" value="UniProtKB-UniRule"/>
</dbReference>
<dbReference type="Gene3D" id="3.10.110.10">
    <property type="entry name" value="Ubiquitin Conjugating Enzyme"/>
    <property type="match status" value="1"/>
</dbReference>
<sequence length="91" mass="10097">ITPTDNLFVWTATINGPSESPYRGGKFQFTFTFTGAYPRVPPKVKCNTKMFHCNINMNGDVCLNIIKGDWSPIMTATEIAVGLQQLLLEAN</sequence>
<dbReference type="SUPFAM" id="SSF54495">
    <property type="entry name" value="UBC-like"/>
    <property type="match status" value="1"/>
</dbReference>
<name>A0AAE1LML9_9NEOP</name>
<feature type="non-terminal residue" evidence="6">
    <location>
        <position position="91"/>
    </location>
</feature>
<dbReference type="PROSITE" id="PS00183">
    <property type="entry name" value="UBC_1"/>
    <property type="match status" value="1"/>
</dbReference>
<dbReference type="InterPro" id="IPR016135">
    <property type="entry name" value="UBQ-conjugating_enzyme/RWD"/>
</dbReference>
<evidence type="ECO:0000256" key="1">
    <source>
        <dbReference type="ARBA" id="ARBA00022679"/>
    </source>
</evidence>
<feature type="domain" description="UBC core" evidence="5">
    <location>
        <begin position="1"/>
        <end position="91"/>
    </location>
</feature>
<feature type="active site" description="Glycyl thioester intermediate" evidence="3">
    <location>
        <position position="62"/>
    </location>
</feature>
<keyword evidence="4" id="KW-0067">ATP-binding</keyword>
<organism evidence="6 7">
    <name type="scientific">Frankliniella fusca</name>
    <dbReference type="NCBI Taxonomy" id="407009"/>
    <lineage>
        <taxon>Eukaryota</taxon>
        <taxon>Metazoa</taxon>
        <taxon>Ecdysozoa</taxon>
        <taxon>Arthropoda</taxon>
        <taxon>Hexapoda</taxon>
        <taxon>Insecta</taxon>
        <taxon>Pterygota</taxon>
        <taxon>Neoptera</taxon>
        <taxon>Paraneoptera</taxon>
        <taxon>Thysanoptera</taxon>
        <taxon>Terebrantia</taxon>
        <taxon>Thripoidea</taxon>
        <taxon>Thripidae</taxon>
        <taxon>Frankliniella</taxon>
    </lineage>
</organism>
<dbReference type="Pfam" id="PF00179">
    <property type="entry name" value="UQ_con"/>
    <property type="match status" value="1"/>
</dbReference>
<keyword evidence="2 4" id="KW-0833">Ubl conjugation pathway</keyword>